<dbReference type="InterPro" id="IPR020843">
    <property type="entry name" value="ER"/>
</dbReference>
<dbReference type="GO" id="GO:0016491">
    <property type="term" value="F:oxidoreductase activity"/>
    <property type="evidence" value="ECO:0007669"/>
    <property type="project" value="InterPro"/>
</dbReference>
<dbReference type="PANTHER" id="PTHR43775:SF37">
    <property type="entry name" value="SI:DKEY-61P9.11"/>
    <property type="match status" value="1"/>
</dbReference>
<evidence type="ECO:0000259" key="3">
    <source>
        <dbReference type="SMART" id="SM00829"/>
    </source>
</evidence>
<organism evidence="4 5">
    <name type="scientific">Colletotrichum zoysiae</name>
    <dbReference type="NCBI Taxonomy" id="1216348"/>
    <lineage>
        <taxon>Eukaryota</taxon>
        <taxon>Fungi</taxon>
        <taxon>Dikarya</taxon>
        <taxon>Ascomycota</taxon>
        <taxon>Pezizomycotina</taxon>
        <taxon>Sordariomycetes</taxon>
        <taxon>Hypocreomycetidae</taxon>
        <taxon>Glomerellales</taxon>
        <taxon>Glomerellaceae</taxon>
        <taxon>Colletotrichum</taxon>
        <taxon>Colletotrichum graminicola species complex</taxon>
    </lineage>
</organism>
<dbReference type="AlphaFoldDB" id="A0AAD9H1P0"/>
<dbReference type="InterPro" id="IPR036291">
    <property type="entry name" value="NAD(P)-bd_dom_sf"/>
</dbReference>
<dbReference type="GO" id="GO:0006633">
    <property type="term" value="P:fatty acid biosynthetic process"/>
    <property type="evidence" value="ECO:0007669"/>
    <property type="project" value="TreeGrafter"/>
</dbReference>
<evidence type="ECO:0000256" key="2">
    <source>
        <dbReference type="ARBA" id="ARBA00022553"/>
    </source>
</evidence>
<dbReference type="Gene3D" id="3.90.180.10">
    <property type="entry name" value="Medium-chain alcohol dehydrogenases, catalytic domain"/>
    <property type="match status" value="1"/>
</dbReference>
<dbReference type="Proteomes" id="UP001232148">
    <property type="component" value="Unassembled WGS sequence"/>
</dbReference>
<evidence type="ECO:0000256" key="1">
    <source>
        <dbReference type="ARBA" id="ARBA00022450"/>
    </source>
</evidence>
<sequence length="320" mass="33842">MKAGMIIRAGKLAADHRLGIGDWVCFLIAGSRWASSMRVHYAHVARIPEHVPFSAAANLAPGYVTVHLALQDVARSSSGERVLIHGSMAVMGRAAIEYGSVRGLLVYLAAEDVAKKKKLEDELGLTGAGSTGTVLNCGEGSIVQQIWAATGQEGVDVIISPCRSFVEQSSECLRDFARVIELMLLVSLLGYRPCVEDIPISQSAHALHDNNMNSPPEHGREAPLLALTVGDVDIVSADASYLLVGGAGGVGRSLCEWAIARGARHRVVMGRSARSGDEFLAELTGSCNVRVVKCDVSDQDQLAAVACAASADMPPIRGIF</sequence>
<evidence type="ECO:0000313" key="5">
    <source>
        <dbReference type="Proteomes" id="UP001232148"/>
    </source>
</evidence>
<dbReference type="SUPFAM" id="SSF50129">
    <property type="entry name" value="GroES-like"/>
    <property type="match status" value="1"/>
</dbReference>
<dbReference type="InterPro" id="IPR013968">
    <property type="entry name" value="PKS_KR"/>
</dbReference>
<feature type="domain" description="Enoyl reductase (ER)" evidence="3">
    <location>
        <begin position="4"/>
        <end position="283"/>
    </location>
</feature>
<proteinExistence type="predicted"/>
<dbReference type="GO" id="GO:0044550">
    <property type="term" value="P:secondary metabolite biosynthetic process"/>
    <property type="evidence" value="ECO:0007669"/>
    <property type="project" value="TreeGrafter"/>
</dbReference>
<comment type="caution">
    <text evidence="4">The sequence shown here is derived from an EMBL/GenBank/DDBJ whole genome shotgun (WGS) entry which is preliminary data.</text>
</comment>
<name>A0AAD9H1P0_9PEZI</name>
<dbReference type="GO" id="GO:0004312">
    <property type="term" value="F:fatty acid synthase activity"/>
    <property type="evidence" value="ECO:0007669"/>
    <property type="project" value="TreeGrafter"/>
</dbReference>
<dbReference type="EMBL" id="MU843178">
    <property type="protein sequence ID" value="KAK2020748.1"/>
    <property type="molecule type" value="Genomic_DNA"/>
</dbReference>
<reference evidence="4" key="1">
    <citation type="submission" date="2021-06" db="EMBL/GenBank/DDBJ databases">
        <title>Comparative genomics, transcriptomics and evolutionary studies reveal genomic signatures of adaptation to plant cell wall in hemibiotrophic fungi.</title>
        <authorList>
            <consortium name="DOE Joint Genome Institute"/>
            <person name="Baroncelli R."/>
            <person name="Diaz J.F."/>
            <person name="Benocci T."/>
            <person name="Peng M."/>
            <person name="Battaglia E."/>
            <person name="Haridas S."/>
            <person name="Andreopoulos W."/>
            <person name="Labutti K."/>
            <person name="Pangilinan J."/>
            <person name="Floch G.L."/>
            <person name="Makela M.R."/>
            <person name="Henrissat B."/>
            <person name="Grigoriev I.V."/>
            <person name="Crouch J.A."/>
            <person name="De Vries R.P."/>
            <person name="Sukno S.A."/>
            <person name="Thon M.R."/>
        </authorList>
    </citation>
    <scope>NUCLEOTIDE SEQUENCE</scope>
    <source>
        <strain evidence="4">MAFF235873</strain>
    </source>
</reference>
<keyword evidence="1" id="KW-0596">Phosphopantetheine</keyword>
<dbReference type="Gene3D" id="3.40.50.720">
    <property type="entry name" value="NAD(P)-binding Rossmann-like Domain"/>
    <property type="match status" value="2"/>
</dbReference>
<dbReference type="Pfam" id="PF08659">
    <property type="entry name" value="KR"/>
    <property type="match status" value="1"/>
</dbReference>
<gene>
    <name evidence="4" type="ORF">LX32DRAFT_699853</name>
</gene>
<keyword evidence="2" id="KW-0597">Phosphoprotein</keyword>
<dbReference type="PANTHER" id="PTHR43775">
    <property type="entry name" value="FATTY ACID SYNTHASE"/>
    <property type="match status" value="1"/>
</dbReference>
<dbReference type="InterPro" id="IPR011032">
    <property type="entry name" value="GroES-like_sf"/>
</dbReference>
<keyword evidence="5" id="KW-1185">Reference proteome</keyword>
<dbReference type="SUPFAM" id="SSF51735">
    <property type="entry name" value="NAD(P)-binding Rossmann-fold domains"/>
    <property type="match status" value="2"/>
</dbReference>
<dbReference type="InterPro" id="IPR050091">
    <property type="entry name" value="PKS_NRPS_Biosynth_Enz"/>
</dbReference>
<evidence type="ECO:0000313" key="4">
    <source>
        <dbReference type="EMBL" id="KAK2020748.1"/>
    </source>
</evidence>
<dbReference type="SMART" id="SM00829">
    <property type="entry name" value="PKS_ER"/>
    <property type="match status" value="1"/>
</dbReference>
<protein>
    <submittedName>
        <fullName evidence="4">KR-domain-containing protein</fullName>
    </submittedName>
</protein>
<accession>A0AAD9H1P0</accession>